<evidence type="ECO:0000259" key="9">
    <source>
        <dbReference type="PROSITE" id="PS50880"/>
    </source>
</evidence>
<dbReference type="SMART" id="SM00437">
    <property type="entry name" value="TOP1Ac"/>
    <property type="match status" value="1"/>
</dbReference>
<dbReference type="NCBIfam" id="TIGR01051">
    <property type="entry name" value="topA_bact"/>
    <property type="match status" value="1"/>
</dbReference>
<dbReference type="PROSITE" id="PS52039">
    <property type="entry name" value="TOPO_IA_2"/>
    <property type="match status" value="1"/>
</dbReference>
<keyword evidence="3" id="KW-0479">Metal-binding</keyword>
<dbReference type="EC" id="5.6.2.1" evidence="8"/>
<dbReference type="CDD" id="cd03363">
    <property type="entry name" value="TOPRIM_TopoIA_TopoI"/>
    <property type="match status" value="1"/>
</dbReference>
<dbReference type="InterPro" id="IPR003601">
    <property type="entry name" value="Topo_IA_2"/>
</dbReference>
<dbReference type="InterPro" id="IPR000380">
    <property type="entry name" value="Topo_IA"/>
</dbReference>
<dbReference type="SMART" id="SM00436">
    <property type="entry name" value="TOP1Bc"/>
    <property type="match status" value="1"/>
</dbReference>
<dbReference type="Gene3D" id="3.40.50.140">
    <property type="match status" value="1"/>
</dbReference>
<dbReference type="Pfam" id="PF01751">
    <property type="entry name" value="Toprim"/>
    <property type="match status" value="1"/>
</dbReference>
<comment type="catalytic activity">
    <reaction evidence="1 8">
        <text>ATP-independent breakage of single-stranded DNA, followed by passage and rejoining.</text>
        <dbReference type="EC" id="5.6.2.1"/>
    </reaction>
</comment>
<gene>
    <name evidence="8" type="primary">topA</name>
    <name evidence="11" type="ORF">CO030_03670</name>
</gene>
<organism evidence="11 12">
    <name type="scientific">Candidatus Magasanikbacteria bacterium CG_4_9_14_0_2_um_filter_42_11</name>
    <dbReference type="NCBI Taxonomy" id="1974643"/>
    <lineage>
        <taxon>Bacteria</taxon>
        <taxon>Candidatus Magasanikiibacteriota</taxon>
    </lineage>
</organism>
<evidence type="ECO:0000259" key="10">
    <source>
        <dbReference type="PROSITE" id="PS52039"/>
    </source>
</evidence>
<evidence type="ECO:0000256" key="2">
    <source>
        <dbReference type="ARBA" id="ARBA00009446"/>
    </source>
</evidence>
<comment type="subunit">
    <text evidence="8">Monomer.</text>
</comment>
<evidence type="ECO:0000256" key="1">
    <source>
        <dbReference type="ARBA" id="ARBA00000213"/>
    </source>
</evidence>
<dbReference type="GO" id="GO:0003677">
    <property type="term" value="F:DNA binding"/>
    <property type="evidence" value="ECO:0007669"/>
    <property type="project" value="UniProtKB-KW"/>
</dbReference>
<dbReference type="CDD" id="cd00186">
    <property type="entry name" value="TOP1Ac"/>
    <property type="match status" value="1"/>
</dbReference>
<feature type="domain" description="Topo IA-type catalytic" evidence="10">
    <location>
        <begin position="129"/>
        <end position="562"/>
    </location>
</feature>
<evidence type="ECO:0000313" key="12">
    <source>
        <dbReference type="Proteomes" id="UP000231456"/>
    </source>
</evidence>
<evidence type="ECO:0000256" key="5">
    <source>
        <dbReference type="ARBA" id="ARBA00023029"/>
    </source>
</evidence>
<dbReference type="PROSITE" id="PS00396">
    <property type="entry name" value="TOPO_IA_1"/>
    <property type="match status" value="1"/>
</dbReference>
<dbReference type="InterPro" id="IPR013497">
    <property type="entry name" value="Topo_IA_cen"/>
</dbReference>
<keyword evidence="4" id="KW-0460">Magnesium</keyword>
<dbReference type="AlphaFoldDB" id="A0A2M8F950"/>
<dbReference type="HAMAP" id="MF_00952">
    <property type="entry name" value="Topoisom_1_prok"/>
    <property type="match status" value="1"/>
</dbReference>
<dbReference type="InterPro" id="IPR013825">
    <property type="entry name" value="Topo_IA_cen_sub2"/>
</dbReference>
<dbReference type="Gene3D" id="1.10.460.10">
    <property type="entry name" value="Topoisomerase I, domain 2"/>
    <property type="match status" value="1"/>
</dbReference>
<evidence type="ECO:0000256" key="7">
    <source>
        <dbReference type="ARBA" id="ARBA00023235"/>
    </source>
</evidence>
<evidence type="ECO:0000313" key="11">
    <source>
        <dbReference type="EMBL" id="PJC52274.1"/>
    </source>
</evidence>
<dbReference type="InterPro" id="IPR006171">
    <property type="entry name" value="TOPRIM_dom"/>
</dbReference>
<dbReference type="Gene3D" id="2.70.20.10">
    <property type="entry name" value="Topoisomerase I, domain 3"/>
    <property type="match status" value="1"/>
</dbReference>
<name>A0A2M8F950_9BACT</name>
<feature type="site" description="Interaction with DNA" evidence="8">
    <location>
        <position position="140"/>
    </location>
</feature>
<dbReference type="InterPro" id="IPR003602">
    <property type="entry name" value="Topo_IA_DNA-bd_dom"/>
</dbReference>
<accession>A0A2M8F950</accession>
<evidence type="ECO:0000256" key="6">
    <source>
        <dbReference type="ARBA" id="ARBA00023125"/>
    </source>
</evidence>
<dbReference type="PANTHER" id="PTHR42785">
    <property type="entry name" value="DNA TOPOISOMERASE, TYPE IA, CORE"/>
    <property type="match status" value="1"/>
</dbReference>
<feature type="active site" description="O-(5'-phospho-DNA)-tyrosine intermediate" evidence="8">
    <location>
        <position position="305"/>
    </location>
</feature>
<dbReference type="InterPro" id="IPR023405">
    <property type="entry name" value="Topo_IA_core_domain"/>
</dbReference>
<dbReference type="GO" id="GO:0003917">
    <property type="term" value="F:DNA topoisomerase type I (single strand cut, ATP-independent) activity"/>
    <property type="evidence" value="ECO:0007669"/>
    <property type="project" value="UniProtKB-UniRule"/>
</dbReference>
<keyword evidence="5 8" id="KW-0799">Topoisomerase</keyword>
<feature type="region of interest" description="Interaction with DNA" evidence="8">
    <location>
        <begin position="163"/>
        <end position="168"/>
    </location>
</feature>
<evidence type="ECO:0000256" key="8">
    <source>
        <dbReference type="HAMAP-Rule" id="MF_00952"/>
    </source>
</evidence>
<protein>
    <recommendedName>
        <fullName evidence="8">DNA topoisomerase 1</fullName>
        <ecNumber evidence="8">5.6.2.1</ecNumber>
    </recommendedName>
    <alternativeName>
        <fullName evidence="8">DNA topoisomerase I</fullName>
    </alternativeName>
</protein>
<dbReference type="SUPFAM" id="SSF56712">
    <property type="entry name" value="Prokaryotic type I DNA topoisomerase"/>
    <property type="match status" value="1"/>
</dbReference>
<dbReference type="Pfam" id="PF13368">
    <property type="entry name" value="Toprim_C_rpt"/>
    <property type="match status" value="3"/>
</dbReference>
<dbReference type="InterPro" id="IPR005733">
    <property type="entry name" value="TopoI_bac-type"/>
</dbReference>
<comment type="similarity">
    <text evidence="2 8">Belongs to the type IA topoisomerase family.</text>
</comment>
<dbReference type="Pfam" id="PF01131">
    <property type="entry name" value="Topoisom_bac"/>
    <property type="match status" value="1"/>
</dbReference>
<dbReference type="Gene3D" id="1.10.290.10">
    <property type="entry name" value="Topoisomerase I, domain 4"/>
    <property type="match status" value="1"/>
</dbReference>
<dbReference type="GO" id="GO:0046872">
    <property type="term" value="F:metal ion binding"/>
    <property type="evidence" value="ECO:0007669"/>
    <property type="project" value="UniProtKB-KW"/>
</dbReference>
<dbReference type="InterPro" id="IPR013824">
    <property type="entry name" value="Topo_IA_cen_sub1"/>
</dbReference>
<dbReference type="GO" id="GO:0006265">
    <property type="term" value="P:DNA topological change"/>
    <property type="evidence" value="ECO:0007669"/>
    <property type="project" value="UniProtKB-UniRule"/>
</dbReference>
<feature type="site" description="Interaction with DNA" evidence="8">
    <location>
        <position position="143"/>
    </location>
</feature>
<keyword evidence="7 8" id="KW-0413">Isomerase</keyword>
<dbReference type="InterPro" id="IPR023406">
    <property type="entry name" value="Topo_IA_AS"/>
</dbReference>
<feature type="site" description="Interaction with DNA" evidence="8">
    <location>
        <position position="307"/>
    </location>
</feature>
<proteinExistence type="inferred from homology"/>
<keyword evidence="6 8" id="KW-0238">DNA-binding</keyword>
<feature type="site" description="Interaction with DNA" evidence="8">
    <location>
        <position position="148"/>
    </location>
</feature>
<dbReference type="PRINTS" id="PR00417">
    <property type="entry name" value="PRTPISMRASEI"/>
</dbReference>
<dbReference type="EMBL" id="PFRH01000120">
    <property type="protein sequence ID" value="PJC52274.1"/>
    <property type="molecule type" value="Genomic_DNA"/>
</dbReference>
<evidence type="ECO:0000256" key="3">
    <source>
        <dbReference type="ARBA" id="ARBA00022723"/>
    </source>
</evidence>
<dbReference type="InterPro" id="IPR028612">
    <property type="entry name" value="Topoisom_1_IA"/>
</dbReference>
<dbReference type="InterPro" id="IPR013826">
    <property type="entry name" value="Topo_IA_cen_sub3"/>
</dbReference>
<dbReference type="PROSITE" id="PS50880">
    <property type="entry name" value="TOPRIM"/>
    <property type="match status" value="1"/>
</dbReference>
<comment type="caution">
    <text evidence="11">The sequence shown here is derived from an EMBL/GenBank/DDBJ whole genome shotgun (WGS) entry which is preliminary data.</text>
</comment>
<dbReference type="InterPro" id="IPR025589">
    <property type="entry name" value="Toprim_C_rpt"/>
</dbReference>
<feature type="site" description="Interaction with DNA" evidence="8">
    <location>
        <position position="492"/>
    </location>
</feature>
<comment type="function">
    <text evidence="8">Releases the supercoiling and torsional tension of DNA, which is introduced during the DNA replication and transcription, by transiently cleaving and rejoining one strand of the DNA duplex. Introduces a single-strand break via transesterification at a target site in duplex DNA. The scissile phosphodiester is attacked by the catalytic tyrosine of the enzyme, resulting in the formation of a DNA-(5'-phosphotyrosyl)-enzyme intermediate and the expulsion of a 3'-OH DNA strand. The free DNA strand then undergoes passage around the unbroken strand, thus removing DNA supercoils. Finally, in the religation step, the DNA 3'-OH attacks the covalent intermediate to expel the active-site tyrosine and restore the DNA phosphodiester backbone.</text>
</comment>
<dbReference type="Proteomes" id="UP000231456">
    <property type="component" value="Unassembled WGS sequence"/>
</dbReference>
<dbReference type="InterPro" id="IPR034149">
    <property type="entry name" value="TOPRIM_TopoI"/>
</dbReference>
<feature type="site" description="Interaction with DNA" evidence="8">
    <location>
        <position position="139"/>
    </location>
</feature>
<feature type="site" description="Interaction with DNA" evidence="8">
    <location>
        <position position="32"/>
    </location>
</feature>
<dbReference type="SMART" id="SM00493">
    <property type="entry name" value="TOPRIM"/>
    <property type="match status" value="1"/>
</dbReference>
<sequence>MKKLVIVESPTKAKTISKFLGKDYYVESSFGHVRDLPKSKMGIDIEGGTFEPTYAISKDKTAQVKKLKDLAAKSDDIIFATDEDREGEAISWHLAHILKVKPADAHRIVFHEITKHAIDEALAHPRTIDQKLVDAQQARRVLDRLVGYELSPFLWKKVARGLSAGRVQSVAVRLTVEREREIEAFEPQEYWTLEGLFQDEKKSFPDPVVAKLHAIDGKSLKKLELSEQGTVDTILKNLDGASYAISHIEKKATKRTPPAAFITSSLQQTANNVYGFSAKQTMRLAQQLYEGIAIGAEGTTGLITYMRTDSTNLSEKFLTEANTFVQTTYGEKYVLDAPRVYAKKSKGAQEAHEAIRPSDPTRTPESIKEYLDDRQFKLYSLIWKRAVATQMAAATLNKTAVDISALTYTFRANGQTCVFDGWLALYPENIKHEMLPELAEGQALLCEALKPEQHFTKPPARYSDATLVKALEERGIGRPSTYAPTIGTIEARGYVERLEDKRLKPTDIAMVVNDLLVEHFKDIVDYDFTALMEQNLDEIAAGERDWKPIIATFYHPFHDNLVKKEDELSREDTLQIREVGIDEKSGKPVFARIGRFGPFVQLGDKEDEEKPTFASLGKGQSVQTVTMEEAMYLLSLPKVVGQTEAGEDMTVAIGRFGPYVQIGKEYFSIKEDDPYTITLERAKEIVKAEKEKKTKALIKRFEPKEDEDVIEIREGRYGPYIKAGKVNAKIPKDTDPTTLTLEQCQELIEEAKKKPKRKWKKKKKSE</sequence>
<evidence type="ECO:0000256" key="4">
    <source>
        <dbReference type="ARBA" id="ARBA00022842"/>
    </source>
</evidence>
<feature type="domain" description="Toprim" evidence="9">
    <location>
        <begin position="2"/>
        <end position="113"/>
    </location>
</feature>
<dbReference type="PANTHER" id="PTHR42785:SF1">
    <property type="entry name" value="DNA TOPOISOMERASE"/>
    <property type="match status" value="1"/>
</dbReference>
<feature type="site" description="Interaction with DNA" evidence="8">
    <location>
        <position position="155"/>
    </location>
</feature>
<reference evidence="12" key="1">
    <citation type="submission" date="2017-09" db="EMBL/GenBank/DDBJ databases">
        <title>Depth-based differentiation of microbial function through sediment-hosted aquifers and enrichment of novel symbionts in the deep terrestrial subsurface.</title>
        <authorList>
            <person name="Probst A.J."/>
            <person name="Ladd B."/>
            <person name="Jarett J.K."/>
            <person name="Geller-Mcgrath D.E."/>
            <person name="Sieber C.M.K."/>
            <person name="Emerson J.B."/>
            <person name="Anantharaman K."/>
            <person name="Thomas B.C."/>
            <person name="Malmstrom R."/>
            <person name="Stieglmeier M."/>
            <person name="Klingl A."/>
            <person name="Woyke T."/>
            <person name="Ryan C.M."/>
            <person name="Banfield J.F."/>
        </authorList>
    </citation>
    <scope>NUCLEOTIDE SEQUENCE [LARGE SCALE GENOMIC DNA]</scope>
</reference>